<evidence type="ECO:0000256" key="3">
    <source>
        <dbReference type="ARBA" id="ARBA00022692"/>
    </source>
</evidence>
<feature type="region of interest" description="Disordered" evidence="6">
    <location>
        <begin position="161"/>
        <end position="206"/>
    </location>
</feature>
<feature type="domain" description="DUF4605" evidence="8">
    <location>
        <begin position="209"/>
        <end position="267"/>
    </location>
</feature>
<comment type="subcellular location">
    <subcellularLocation>
        <location evidence="1">Membrane</location>
        <topology evidence="1">Single-pass membrane protein</topology>
    </subcellularLocation>
</comment>
<organism evidence="9 10">
    <name type="scientific">Sus scrofa</name>
    <name type="common">Pig</name>
    <dbReference type="NCBI Taxonomy" id="9823"/>
    <lineage>
        <taxon>Eukaryota</taxon>
        <taxon>Metazoa</taxon>
        <taxon>Chordata</taxon>
        <taxon>Craniata</taxon>
        <taxon>Vertebrata</taxon>
        <taxon>Euteleostomi</taxon>
        <taxon>Mammalia</taxon>
        <taxon>Eutheria</taxon>
        <taxon>Laurasiatheria</taxon>
        <taxon>Artiodactyla</taxon>
        <taxon>Suina</taxon>
        <taxon>Suidae</taxon>
        <taxon>Sus</taxon>
    </lineage>
</organism>
<keyword evidence="5 7" id="KW-0472">Membrane</keyword>
<name>A0A8D1SRY4_PIG</name>
<evidence type="ECO:0000256" key="5">
    <source>
        <dbReference type="ARBA" id="ARBA00023136"/>
    </source>
</evidence>
<dbReference type="Ensembl" id="ENSSSCT00060014420.1">
    <property type="protein sequence ID" value="ENSSSCP00060005595.1"/>
    <property type="gene ID" value="ENSSSCG00060011047.1"/>
</dbReference>
<keyword evidence="4 7" id="KW-1133">Transmembrane helix</keyword>
<evidence type="ECO:0000313" key="9">
    <source>
        <dbReference type="Ensembl" id="ENSSSCP00060005595.1"/>
    </source>
</evidence>
<evidence type="ECO:0000256" key="2">
    <source>
        <dbReference type="ARBA" id="ARBA00006165"/>
    </source>
</evidence>
<keyword evidence="3 7" id="KW-0812">Transmembrane</keyword>
<evidence type="ECO:0000256" key="7">
    <source>
        <dbReference type="SAM" id="Phobius"/>
    </source>
</evidence>
<dbReference type="AlphaFoldDB" id="A0A8D1SRY4"/>
<reference evidence="9" key="1">
    <citation type="submission" date="2025-08" db="UniProtKB">
        <authorList>
            <consortium name="Ensembl"/>
        </authorList>
    </citation>
    <scope>IDENTIFICATION</scope>
</reference>
<dbReference type="PANTHER" id="PTHR33690">
    <property type="entry name" value="DUF4605 DOMAIN-CONTAINING PROTEIN"/>
    <property type="match status" value="1"/>
</dbReference>
<feature type="transmembrane region" description="Helical" evidence="7">
    <location>
        <begin position="239"/>
        <end position="262"/>
    </location>
</feature>
<evidence type="ECO:0000313" key="10">
    <source>
        <dbReference type="Proteomes" id="UP000694723"/>
    </source>
</evidence>
<feature type="compositionally biased region" description="Low complexity" evidence="6">
    <location>
        <begin position="196"/>
        <end position="206"/>
    </location>
</feature>
<evidence type="ECO:0000256" key="1">
    <source>
        <dbReference type="ARBA" id="ARBA00004167"/>
    </source>
</evidence>
<dbReference type="Proteomes" id="UP000694723">
    <property type="component" value="Unplaced"/>
</dbReference>
<evidence type="ECO:0000259" key="8">
    <source>
        <dbReference type="Pfam" id="PF15378"/>
    </source>
</evidence>
<accession>A0A8D1SRY4</accession>
<protein>
    <submittedName>
        <fullName evidence="9">Family with sequence similarity 241 member B</fullName>
    </submittedName>
</protein>
<dbReference type="Pfam" id="PF15378">
    <property type="entry name" value="DUF4605"/>
    <property type="match status" value="1"/>
</dbReference>
<evidence type="ECO:0000256" key="4">
    <source>
        <dbReference type="ARBA" id="ARBA00022989"/>
    </source>
</evidence>
<dbReference type="InterPro" id="IPR052502">
    <property type="entry name" value="FAM241_domain"/>
</dbReference>
<dbReference type="PANTHER" id="PTHR33690:SF2">
    <property type="entry name" value="PROTEIN FAM241B"/>
    <property type="match status" value="1"/>
</dbReference>
<sequence length="268" mass="28724">ILGGDRASCHPSQRRTGPLGFSSLGSASLSSSSSPSSFFLRTRLSLSLPPLWSYQLALRSSPTHFLPPPRPCAAPAQQLQFPQKPSEGAAAPLAGRAAAARASCEVRWEEAAWEPPGVDAAEPWEPCSQAFCCLRKGAAHQGPIAPGRMVRILANGEIVQDDDPRVRNTAQPRSSTPRQSFLNRGHGAPLGGPSPRQQQAGARLGAAQSPFNDLNRQLVNMGFPQWHLGNHAVEPVTSILLLFLLMMLGVRGLLLVGLVYLVSHLSQR</sequence>
<dbReference type="GO" id="GO:0016020">
    <property type="term" value="C:membrane"/>
    <property type="evidence" value="ECO:0007669"/>
    <property type="project" value="UniProtKB-SubCell"/>
</dbReference>
<comment type="similarity">
    <text evidence="2">Belongs to the FAM241 family.</text>
</comment>
<gene>
    <name evidence="9" type="primary">FAM241B</name>
</gene>
<feature type="compositionally biased region" description="Polar residues" evidence="6">
    <location>
        <begin position="168"/>
        <end position="182"/>
    </location>
</feature>
<dbReference type="InterPro" id="IPR027953">
    <property type="entry name" value="DUF4605"/>
</dbReference>
<evidence type="ECO:0000256" key="6">
    <source>
        <dbReference type="SAM" id="MobiDB-lite"/>
    </source>
</evidence>
<proteinExistence type="inferred from homology"/>